<protein>
    <submittedName>
        <fullName evidence="1">Uncharacterized protein</fullName>
    </submittedName>
</protein>
<dbReference type="EMBL" id="JAEEGB010000015">
    <property type="protein sequence ID" value="MBI6873841.1"/>
    <property type="molecule type" value="Genomic_DNA"/>
</dbReference>
<name>A0A934M7C6_9CLOT</name>
<gene>
    <name evidence="1" type="ORF">I6U51_14235</name>
</gene>
<accession>A0A934M7C6</accession>
<dbReference type="RefSeq" id="WP_211143262.1">
    <property type="nucleotide sequence ID" value="NZ_JAEEGB010000015.1"/>
</dbReference>
<reference evidence="1" key="1">
    <citation type="submission" date="2020-12" db="EMBL/GenBank/DDBJ databases">
        <title>Clostridium thailandense sp. nov., a novel acetogenic bacterium isolated from peat land soil in Thailand.</title>
        <authorList>
            <person name="Chaikitkaew S."/>
            <person name="Birkeland N.K."/>
        </authorList>
    </citation>
    <scope>NUCLEOTIDE SEQUENCE</scope>
    <source>
        <strain evidence="1">DSM 17425</strain>
    </source>
</reference>
<evidence type="ECO:0000313" key="1">
    <source>
        <dbReference type="EMBL" id="MBI6873841.1"/>
    </source>
</evidence>
<keyword evidence="2" id="KW-1185">Reference proteome</keyword>
<organism evidence="1 2">
    <name type="scientific">Clostridium aciditolerans</name>
    <dbReference type="NCBI Taxonomy" id="339861"/>
    <lineage>
        <taxon>Bacteria</taxon>
        <taxon>Bacillati</taxon>
        <taxon>Bacillota</taxon>
        <taxon>Clostridia</taxon>
        <taxon>Eubacteriales</taxon>
        <taxon>Clostridiaceae</taxon>
        <taxon>Clostridium</taxon>
    </lineage>
</organism>
<comment type="caution">
    <text evidence="1">The sequence shown here is derived from an EMBL/GenBank/DDBJ whole genome shotgun (WGS) entry which is preliminary data.</text>
</comment>
<evidence type="ECO:0000313" key="2">
    <source>
        <dbReference type="Proteomes" id="UP000622687"/>
    </source>
</evidence>
<dbReference type="Proteomes" id="UP000622687">
    <property type="component" value="Unassembled WGS sequence"/>
</dbReference>
<sequence length="148" mass="17831">MSNIVDKAYLKLRKDEAYKAKYKLKRINIDMITENITKNCWNYNIHYNIILKNSDFVIIKLTGAERTILFKYHKKEKVLLQEYETFLECLNQNDIERGIYITTGVFDEKINKYIDTSFYKKVQKIDGIKFMKKQFSIEQLSFLEYLPQ</sequence>
<proteinExistence type="predicted"/>
<dbReference type="AlphaFoldDB" id="A0A934M7C6"/>